<sequence>MNEFASTEQNDFDDDDEYDFDFTIPLNDDNRINPHTLCFGRSRSNDPVILGETLGGDGFVIRLDDNNKPVWISGRHGETVFEDECSIFKPDGSRRAGDKPHSNNALREAFYWLDGRTVPDFSGLPLEISNVEYFEEHPFARKKRDVVVSFDINGWDGDVAILTDDYQDILGEDHANMLAGIQQFDSETQERYRAIYREIANLLRAHLKTYPYRMADSMLSYYMEHGVREVAGDDSELIRYDIPIITFKGIPKNDAERKANGIPARLIVNRKNSYWESIVYVNDDFYSKSAQFATPTNGGFGSYLSHKEFLHKVHTVSLFVSAVDFDFVSDDFEPIKLAS</sequence>
<evidence type="ECO:0000313" key="2">
    <source>
        <dbReference type="Proteomes" id="UP000460650"/>
    </source>
</evidence>
<reference evidence="1 2" key="1">
    <citation type="submission" date="2019-09" db="EMBL/GenBank/DDBJ databases">
        <title>Taxonomic organization of the family Brucellaceae based on a phylogenomic approach.</title>
        <authorList>
            <person name="Leclercq S."/>
            <person name="Cloeckaert A."/>
            <person name="Zygmunt M.S."/>
        </authorList>
    </citation>
    <scope>NUCLEOTIDE SEQUENCE [LARGE SCALE GENOMIC DNA]</scope>
    <source>
        <strain evidence="1 2">TA93</strain>
    </source>
</reference>
<accession>A0A7V8B0U9</accession>
<gene>
    <name evidence="1" type="ORF">F9K94_21595</name>
</gene>
<comment type="caution">
    <text evidence="1">The sequence shown here is derived from an EMBL/GenBank/DDBJ whole genome shotgun (WGS) entry which is preliminary data.</text>
</comment>
<dbReference type="AlphaFoldDB" id="A0A7V8B0U9"/>
<proteinExistence type="predicted"/>
<dbReference type="Proteomes" id="UP000460650">
    <property type="component" value="Unassembled WGS sequence"/>
</dbReference>
<name>A0A7V8B0U9_9HYPH</name>
<organism evidence="1 2">
    <name type="scientific">Brucella tritici</name>
    <dbReference type="NCBI Taxonomy" id="94626"/>
    <lineage>
        <taxon>Bacteria</taxon>
        <taxon>Pseudomonadati</taxon>
        <taxon>Pseudomonadota</taxon>
        <taxon>Alphaproteobacteria</taxon>
        <taxon>Hyphomicrobiales</taxon>
        <taxon>Brucellaceae</taxon>
        <taxon>Brucella/Ochrobactrum group</taxon>
        <taxon>Brucella</taxon>
    </lineage>
</organism>
<protein>
    <submittedName>
        <fullName evidence="1">Uncharacterized protein</fullName>
    </submittedName>
</protein>
<dbReference type="EMBL" id="WBVY01000007">
    <property type="protein sequence ID" value="KAB2655149.1"/>
    <property type="molecule type" value="Genomic_DNA"/>
</dbReference>
<dbReference type="RefSeq" id="WP_151648422.1">
    <property type="nucleotide sequence ID" value="NZ_WBVY01000007.1"/>
</dbReference>
<evidence type="ECO:0000313" key="1">
    <source>
        <dbReference type="EMBL" id="KAB2655149.1"/>
    </source>
</evidence>